<evidence type="ECO:0000313" key="2">
    <source>
        <dbReference type="Proteomes" id="UP001595752"/>
    </source>
</evidence>
<gene>
    <name evidence="1" type="ORF">ACFOU2_17435</name>
</gene>
<organism evidence="1 2">
    <name type="scientific">Bacillus songklensis</name>
    <dbReference type="NCBI Taxonomy" id="1069116"/>
    <lineage>
        <taxon>Bacteria</taxon>
        <taxon>Bacillati</taxon>
        <taxon>Bacillota</taxon>
        <taxon>Bacilli</taxon>
        <taxon>Bacillales</taxon>
        <taxon>Bacillaceae</taxon>
        <taxon>Bacillus</taxon>
    </lineage>
</organism>
<proteinExistence type="predicted"/>
<name>A0ABV8B6Z9_9BACI</name>
<comment type="caution">
    <text evidence="1">The sequence shown here is derived from an EMBL/GenBank/DDBJ whole genome shotgun (WGS) entry which is preliminary data.</text>
</comment>
<dbReference type="Proteomes" id="UP001595752">
    <property type="component" value="Unassembled WGS sequence"/>
</dbReference>
<dbReference type="RefSeq" id="WP_377917283.1">
    <property type="nucleotide sequence ID" value="NZ_JBHRZT010000068.1"/>
</dbReference>
<dbReference type="EMBL" id="JBHRZT010000068">
    <property type="protein sequence ID" value="MFC3885154.1"/>
    <property type="molecule type" value="Genomic_DNA"/>
</dbReference>
<accession>A0ABV8B6Z9</accession>
<reference evidence="2" key="1">
    <citation type="journal article" date="2019" name="Int. J. Syst. Evol. Microbiol.">
        <title>The Global Catalogue of Microorganisms (GCM) 10K type strain sequencing project: providing services to taxonomists for standard genome sequencing and annotation.</title>
        <authorList>
            <consortium name="The Broad Institute Genomics Platform"/>
            <consortium name="The Broad Institute Genome Sequencing Center for Infectious Disease"/>
            <person name="Wu L."/>
            <person name="Ma J."/>
        </authorList>
    </citation>
    <scope>NUCLEOTIDE SEQUENCE [LARGE SCALE GENOMIC DNA]</scope>
    <source>
        <strain evidence="2">CCUG 61889</strain>
    </source>
</reference>
<evidence type="ECO:0000313" key="1">
    <source>
        <dbReference type="EMBL" id="MFC3885154.1"/>
    </source>
</evidence>
<protein>
    <submittedName>
        <fullName evidence="1">Uncharacterized protein</fullName>
    </submittedName>
</protein>
<keyword evidence="2" id="KW-1185">Reference proteome</keyword>
<sequence length="61" mass="6736">MSRGQQPAATILDRLNQLSSNTASLLEDVLSRYDTQITPNIKQAVEKAKTTARESSLLLTF</sequence>